<dbReference type="SUPFAM" id="SSF56281">
    <property type="entry name" value="Metallo-hydrolase/oxidoreductase"/>
    <property type="match status" value="1"/>
</dbReference>
<evidence type="ECO:0000313" key="2">
    <source>
        <dbReference type="EMBL" id="WML89074.1"/>
    </source>
</evidence>
<organism evidence="2 3">
    <name type="scientific">Thiothrix lacustris</name>
    <dbReference type="NCBI Taxonomy" id="525917"/>
    <lineage>
        <taxon>Bacteria</taxon>
        <taxon>Pseudomonadati</taxon>
        <taxon>Pseudomonadota</taxon>
        <taxon>Gammaproteobacteria</taxon>
        <taxon>Thiotrichales</taxon>
        <taxon>Thiotrichaceae</taxon>
        <taxon>Thiothrix</taxon>
    </lineage>
</organism>
<dbReference type="InterPro" id="IPR036866">
    <property type="entry name" value="RibonucZ/Hydroxyglut_hydro"/>
</dbReference>
<keyword evidence="3" id="KW-1185">Reference proteome</keyword>
<sequence length="344" mass="39382">MSIRFHFLPAGSGDSILIQTDDFVILVDSGDPNDDIAEELKEKITDALGDTKINWIILTHIDDDHIGGMKILLNDDEFLALLAQDCKIWMNYPNGNTTIFDCENSSSLISYSNADRLKDLVDKKIIQHVDKVHIEEYQERVLAGNHVYLEIISPNHRKLERLINTWSKYTKSKMISAPFLLSDYNQSLSFLTGEPDNKACSSIPNGSSIAFILTYLDESKKENKFLFLADSHTGIIRKSLENKGYSESNPIIVNFVKISHHGSKYNTNRKLMSLIDSENFIFLTDDNLFLPHKKTIERIINRKHNKKSKTNLIFNYECTTKKLISDKCISIANINITHQDFIEY</sequence>
<accession>A0ABY9MK78</accession>
<name>A0ABY9MK78_9GAMM</name>
<proteinExistence type="predicted"/>
<dbReference type="Proteomes" id="UP001236657">
    <property type="component" value="Chromosome"/>
</dbReference>
<dbReference type="Pfam" id="PF00753">
    <property type="entry name" value="Lactamase_B"/>
    <property type="match status" value="1"/>
</dbReference>
<feature type="domain" description="Metallo-beta-lactamase" evidence="1">
    <location>
        <begin position="10"/>
        <end position="73"/>
    </location>
</feature>
<dbReference type="PANTHER" id="PTHR30619">
    <property type="entry name" value="DNA INTERNALIZATION/COMPETENCE PROTEIN COMEC/REC2"/>
    <property type="match status" value="1"/>
</dbReference>
<dbReference type="RefSeq" id="WP_308893054.1">
    <property type="nucleotide sequence ID" value="NZ_CP133218.1"/>
</dbReference>
<dbReference type="EMBL" id="CP133218">
    <property type="protein sequence ID" value="WML89074.1"/>
    <property type="molecule type" value="Genomic_DNA"/>
</dbReference>
<gene>
    <name evidence="2" type="ORF">RCF98_08805</name>
</gene>
<evidence type="ECO:0000259" key="1">
    <source>
        <dbReference type="Pfam" id="PF00753"/>
    </source>
</evidence>
<dbReference type="Gene3D" id="3.60.15.10">
    <property type="entry name" value="Ribonuclease Z/Hydroxyacylglutathione hydrolase-like"/>
    <property type="match status" value="1"/>
</dbReference>
<reference evidence="2 3" key="1">
    <citation type="submission" date="2023-08" db="EMBL/GenBank/DDBJ databases">
        <title>New molecular markers tilS and rpoB for phylogenetic and monitoring studies of the genus Thiothrix biodiversity.</title>
        <authorList>
            <person name="Ravin N.V."/>
            <person name="Smolyakov D."/>
            <person name="Markov N.D."/>
            <person name="Beletsky A.V."/>
            <person name="Mardanov A.V."/>
            <person name="Rudenko T.S."/>
            <person name="Grabovich M.Y."/>
        </authorList>
    </citation>
    <scope>NUCLEOTIDE SEQUENCE [LARGE SCALE GENOMIC DNA]</scope>
    <source>
        <strain evidence="2 3">MK1</strain>
    </source>
</reference>
<evidence type="ECO:0000313" key="3">
    <source>
        <dbReference type="Proteomes" id="UP001236657"/>
    </source>
</evidence>
<dbReference type="InterPro" id="IPR052159">
    <property type="entry name" value="Competence_DNA_uptake"/>
</dbReference>
<dbReference type="InterPro" id="IPR001279">
    <property type="entry name" value="Metallo-B-lactamas"/>
</dbReference>
<dbReference type="PANTHER" id="PTHR30619:SF1">
    <property type="entry name" value="RECOMBINATION PROTEIN 2"/>
    <property type="match status" value="1"/>
</dbReference>
<protein>
    <submittedName>
        <fullName evidence="2">MBL fold metallo-hydrolase</fullName>
    </submittedName>
</protein>